<dbReference type="Gene3D" id="3.20.20.70">
    <property type="entry name" value="Aldolase class I"/>
    <property type="match status" value="1"/>
</dbReference>
<gene>
    <name evidence="2" type="ORF">H4W81_002263</name>
</gene>
<accession>A0ABR9KBV4</accession>
<dbReference type="InterPro" id="IPR013785">
    <property type="entry name" value="Aldolase_TIM"/>
</dbReference>
<dbReference type="InterPro" id="IPR001155">
    <property type="entry name" value="OxRdtase_FMN_N"/>
</dbReference>
<evidence type="ECO:0000313" key="2">
    <source>
        <dbReference type="EMBL" id="MBE1559484.1"/>
    </source>
</evidence>
<dbReference type="SUPFAM" id="SSF51395">
    <property type="entry name" value="FMN-linked oxidoreductases"/>
    <property type="match status" value="1"/>
</dbReference>
<dbReference type="RefSeq" id="WP_420538717.1">
    <property type="nucleotide sequence ID" value="NZ_BAAASY010000001.1"/>
</dbReference>
<keyword evidence="3" id="KW-1185">Reference proteome</keyword>
<name>A0ABR9KBV4_9ACTN</name>
<comment type="caution">
    <text evidence="2">The sequence shown here is derived from an EMBL/GenBank/DDBJ whole genome shotgun (WGS) entry which is preliminary data.</text>
</comment>
<sequence length="68" mass="7566">MNEPFEQVSVGKLDLPNRMAMAPMTRSRAHGGLVTDLTAEYYAQRADPASFYGGDHRGYTDCPAMELR</sequence>
<feature type="domain" description="NADH:flavin oxidoreductase/NADH oxidase N-terminal" evidence="1">
    <location>
        <begin position="5"/>
        <end position="47"/>
    </location>
</feature>
<evidence type="ECO:0000313" key="3">
    <source>
        <dbReference type="Proteomes" id="UP000661607"/>
    </source>
</evidence>
<evidence type="ECO:0000259" key="1">
    <source>
        <dbReference type="Pfam" id="PF00724"/>
    </source>
</evidence>
<dbReference type="Proteomes" id="UP000661607">
    <property type="component" value="Unassembled WGS sequence"/>
</dbReference>
<dbReference type="Pfam" id="PF00724">
    <property type="entry name" value="Oxidored_FMN"/>
    <property type="match status" value="1"/>
</dbReference>
<proteinExistence type="predicted"/>
<reference evidence="2 3" key="1">
    <citation type="submission" date="2020-10" db="EMBL/GenBank/DDBJ databases">
        <title>Sequencing the genomes of 1000 actinobacteria strains.</title>
        <authorList>
            <person name="Klenk H.-P."/>
        </authorList>
    </citation>
    <scope>NUCLEOTIDE SEQUENCE [LARGE SCALE GENOMIC DNA]</scope>
    <source>
        <strain evidence="2 3">DSM 43748</strain>
    </source>
</reference>
<protein>
    <submittedName>
        <fullName evidence="2">2,4-dienoyl-CoA reductase-like NADH-dependent reductase (Old Yellow Enzyme family)</fullName>
    </submittedName>
</protein>
<dbReference type="EMBL" id="JADBEF010000001">
    <property type="protein sequence ID" value="MBE1559484.1"/>
    <property type="molecule type" value="Genomic_DNA"/>
</dbReference>
<organism evidence="2 3">
    <name type="scientific">Nonomuraea africana</name>
    <dbReference type="NCBI Taxonomy" id="46171"/>
    <lineage>
        <taxon>Bacteria</taxon>
        <taxon>Bacillati</taxon>
        <taxon>Actinomycetota</taxon>
        <taxon>Actinomycetes</taxon>
        <taxon>Streptosporangiales</taxon>
        <taxon>Streptosporangiaceae</taxon>
        <taxon>Nonomuraea</taxon>
    </lineage>
</organism>